<dbReference type="Pfam" id="PF01436">
    <property type="entry name" value="NHL"/>
    <property type="match status" value="1"/>
</dbReference>
<evidence type="ECO:0000313" key="4">
    <source>
        <dbReference type="EMBL" id="SVA70129.1"/>
    </source>
</evidence>
<accession>A0A381XZA5</accession>
<name>A0A381XZA5_9ZZZZ</name>
<organism evidence="4">
    <name type="scientific">marine metagenome</name>
    <dbReference type="NCBI Taxonomy" id="408172"/>
    <lineage>
        <taxon>unclassified sequences</taxon>
        <taxon>metagenomes</taxon>
        <taxon>ecological metagenomes</taxon>
    </lineage>
</organism>
<evidence type="ECO:0008006" key="5">
    <source>
        <dbReference type="Google" id="ProtNLM"/>
    </source>
</evidence>
<dbReference type="SUPFAM" id="SSF101898">
    <property type="entry name" value="NHL repeat"/>
    <property type="match status" value="1"/>
</dbReference>
<keyword evidence="3" id="KW-0325">Glycoprotein</keyword>
<dbReference type="AlphaFoldDB" id="A0A381XZA5"/>
<gene>
    <name evidence="4" type="ORF">METZ01_LOCUS122983</name>
</gene>
<feature type="non-terminal residue" evidence="4">
    <location>
        <position position="1"/>
    </location>
</feature>
<evidence type="ECO:0000256" key="2">
    <source>
        <dbReference type="ARBA" id="ARBA00022737"/>
    </source>
</evidence>
<dbReference type="InterPro" id="IPR001258">
    <property type="entry name" value="NHL_repeat"/>
</dbReference>
<proteinExistence type="predicted"/>
<dbReference type="PANTHER" id="PTHR10680">
    <property type="entry name" value="PEPTIDYL-GLYCINE ALPHA-AMIDATING MONOOXYGENASE"/>
    <property type="match status" value="1"/>
</dbReference>
<keyword evidence="2" id="KW-0677">Repeat</keyword>
<evidence type="ECO:0000256" key="1">
    <source>
        <dbReference type="ARBA" id="ARBA00022729"/>
    </source>
</evidence>
<sequence>VQRITIAIIIAISLAFVPVTAQQIDNSNAPEIPFVSAPNYLKYPPEMNLGETLAVAENSKGHLLVLNHPGSATTGPLFGNATTQLLEFDDRGHFVREIGQGIYGFGYSHSARYDKYDNLWIVDKGTNAVTKINPAGYVTLNLGRRPEGYEPPHHALPKDKVHVDGYLDGPTDVGWDRDDNIYVSDGYINSRVAKFDKHGNWMKTWGTYGTEPGQFVLPHNMGVDRDGFVYVADRGNRRIQKFDSDGNLKQIIYLNAPYDKTRQPVLGNKNPNPPDETAPWTICISGGNTQYLFASDVEPGRIYKMTLDGTILGWLGESGRQLGQFNWAHGLSCLSEDTLYVADMNNWRVQKLLLNRSAQ</sequence>
<protein>
    <recommendedName>
        <fullName evidence="5">6-bladed beta-propeller</fullName>
    </recommendedName>
</protein>
<dbReference type="EMBL" id="UINC01016937">
    <property type="protein sequence ID" value="SVA70129.1"/>
    <property type="molecule type" value="Genomic_DNA"/>
</dbReference>
<evidence type="ECO:0000256" key="3">
    <source>
        <dbReference type="ARBA" id="ARBA00023180"/>
    </source>
</evidence>
<reference evidence="4" key="1">
    <citation type="submission" date="2018-05" db="EMBL/GenBank/DDBJ databases">
        <authorList>
            <person name="Lanie J.A."/>
            <person name="Ng W.-L."/>
            <person name="Kazmierczak K.M."/>
            <person name="Andrzejewski T.M."/>
            <person name="Davidsen T.M."/>
            <person name="Wayne K.J."/>
            <person name="Tettelin H."/>
            <person name="Glass J.I."/>
            <person name="Rusch D."/>
            <person name="Podicherti R."/>
            <person name="Tsui H.-C.T."/>
            <person name="Winkler M.E."/>
        </authorList>
    </citation>
    <scope>NUCLEOTIDE SEQUENCE</scope>
</reference>
<dbReference type="InterPro" id="IPR011042">
    <property type="entry name" value="6-blade_b-propeller_TolB-like"/>
</dbReference>
<keyword evidence="1" id="KW-0732">Signal</keyword>
<dbReference type="PROSITE" id="PS51125">
    <property type="entry name" value="NHL"/>
    <property type="match status" value="1"/>
</dbReference>
<dbReference type="Gene3D" id="2.120.10.30">
    <property type="entry name" value="TolB, C-terminal domain"/>
    <property type="match status" value="2"/>
</dbReference>
<dbReference type="PANTHER" id="PTHR10680:SF14">
    <property type="entry name" value="PEPTIDYL-GLYCINE ALPHA-AMIDATING MONOOXYGENASE"/>
    <property type="match status" value="1"/>
</dbReference>